<feature type="transmembrane region" description="Helical" evidence="1">
    <location>
        <begin position="124"/>
        <end position="143"/>
    </location>
</feature>
<evidence type="ECO:0000313" key="3">
    <source>
        <dbReference type="EMBL" id="GAA4729373.1"/>
    </source>
</evidence>
<dbReference type="EMBL" id="BAABKN010000006">
    <property type="protein sequence ID" value="GAA4729373.1"/>
    <property type="molecule type" value="Genomic_DNA"/>
</dbReference>
<feature type="transmembrane region" description="Helical" evidence="1">
    <location>
        <begin position="163"/>
        <end position="184"/>
    </location>
</feature>
<dbReference type="SUPFAM" id="SSF81324">
    <property type="entry name" value="Voltage-gated potassium channels"/>
    <property type="match status" value="1"/>
</dbReference>
<sequence>MRTRQHVDTALAHPSAILLCAQLIAVLAYPFFAQTASGRAVIGVVQLGIVLAALAAVRPSPALTWVAVLFGAPAMVLTILEAIQPHADSIVLLSAVFHAPFYFYISYAMLRYLFHDDRVTRDELFATGAAFTVVAWGFAYLYAACQVLWPDSFIGADGTGDRSWFELLFLSFTTLTSVGLSDVLPVQAHARSLAMVEMVAGVFYVALVVARLVSLAVVKRQPED</sequence>
<evidence type="ECO:0000256" key="1">
    <source>
        <dbReference type="SAM" id="Phobius"/>
    </source>
</evidence>
<name>A0ABP8YG86_9ACTN</name>
<feature type="transmembrane region" description="Helical" evidence="1">
    <location>
        <begin position="89"/>
        <end position="112"/>
    </location>
</feature>
<dbReference type="Gene3D" id="1.10.287.70">
    <property type="match status" value="1"/>
</dbReference>
<protein>
    <submittedName>
        <fullName evidence="3">Ion channel</fullName>
    </submittedName>
</protein>
<comment type="caution">
    <text evidence="3">The sequence shown here is derived from an EMBL/GenBank/DDBJ whole genome shotgun (WGS) entry which is preliminary data.</text>
</comment>
<accession>A0ABP8YG86</accession>
<keyword evidence="1" id="KW-1133">Transmembrane helix</keyword>
<keyword evidence="1" id="KW-0812">Transmembrane</keyword>
<feature type="domain" description="Potassium channel" evidence="2">
    <location>
        <begin position="138"/>
        <end position="215"/>
    </location>
</feature>
<dbReference type="Pfam" id="PF07885">
    <property type="entry name" value="Ion_trans_2"/>
    <property type="match status" value="1"/>
</dbReference>
<evidence type="ECO:0000313" key="4">
    <source>
        <dbReference type="Proteomes" id="UP001499882"/>
    </source>
</evidence>
<reference evidence="4" key="1">
    <citation type="journal article" date="2019" name="Int. J. Syst. Evol. Microbiol.">
        <title>The Global Catalogue of Microorganisms (GCM) 10K type strain sequencing project: providing services to taxonomists for standard genome sequencing and annotation.</title>
        <authorList>
            <consortium name="The Broad Institute Genomics Platform"/>
            <consortium name="The Broad Institute Genome Sequencing Center for Infectious Disease"/>
            <person name="Wu L."/>
            <person name="Ma J."/>
        </authorList>
    </citation>
    <scope>NUCLEOTIDE SEQUENCE [LARGE SCALE GENOMIC DNA]</scope>
    <source>
        <strain evidence="4">JCM 18532</strain>
    </source>
</reference>
<evidence type="ECO:0000259" key="2">
    <source>
        <dbReference type="Pfam" id="PF07885"/>
    </source>
</evidence>
<proteinExistence type="predicted"/>
<dbReference type="InterPro" id="IPR013099">
    <property type="entry name" value="K_chnl_dom"/>
</dbReference>
<dbReference type="RefSeq" id="WP_345525617.1">
    <property type="nucleotide sequence ID" value="NZ_BAABKN010000006.1"/>
</dbReference>
<gene>
    <name evidence="3" type="ORF">GCM10023350_10840</name>
</gene>
<keyword evidence="4" id="KW-1185">Reference proteome</keyword>
<keyword evidence="1" id="KW-0472">Membrane</keyword>
<feature type="transmembrane region" description="Helical" evidence="1">
    <location>
        <begin position="12"/>
        <end position="32"/>
    </location>
</feature>
<feature type="transmembrane region" description="Helical" evidence="1">
    <location>
        <begin position="64"/>
        <end position="83"/>
    </location>
</feature>
<dbReference type="Proteomes" id="UP001499882">
    <property type="component" value="Unassembled WGS sequence"/>
</dbReference>
<feature type="transmembrane region" description="Helical" evidence="1">
    <location>
        <begin position="38"/>
        <end position="57"/>
    </location>
</feature>
<feature type="transmembrane region" description="Helical" evidence="1">
    <location>
        <begin position="196"/>
        <end position="218"/>
    </location>
</feature>
<organism evidence="3 4">
    <name type="scientific">Nocardioides endophyticus</name>
    <dbReference type="NCBI Taxonomy" id="1353775"/>
    <lineage>
        <taxon>Bacteria</taxon>
        <taxon>Bacillati</taxon>
        <taxon>Actinomycetota</taxon>
        <taxon>Actinomycetes</taxon>
        <taxon>Propionibacteriales</taxon>
        <taxon>Nocardioidaceae</taxon>
        <taxon>Nocardioides</taxon>
    </lineage>
</organism>